<dbReference type="Pfam" id="PF00535">
    <property type="entry name" value="Glycos_transf_2"/>
    <property type="match status" value="1"/>
</dbReference>
<evidence type="ECO:0000313" key="4">
    <source>
        <dbReference type="Proteomes" id="UP001059934"/>
    </source>
</evidence>
<keyword evidence="1" id="KW-1133">Transmembrane helix</keyword>
<evidence type="ECO:0000259" key="2">
    <source>
        <dbReference type="Pfam" id="PF00535"/>
    </source>
</evidence>
<keyword evidence="4" id="KW-1185">Reference proteome</keyword>
<dbReference type="CDD" id="cd00761">
    <property type="entry name" value="Glyco_tranf_GTA_type"/>
    <property type="match status" value="1"/>
</dbReference>
<dbReference type="PANTHER" id="PTHR22916">
    <property type="entry name" value="GLYCOSYLTRANSFERASE"/>
    <property type="match status" value="1"/>
</dbReference>
<feature type="transmembrane region" description="Helical" evidence="1">
    <location>
        <begin position="243"/>
        <end position="260"/>
    </location>
</feature>
<dbReference type="SUPFAM" id="SSF53448">
    <property type="entry name" value="Nucleotide-diphospho-sugar transferases"/>
    <property type="match status" value="1"/>
</dbReference>
<accession>A0ABY5TPA2</accession>
<dbReference type="EMBL" id="CP103416">
    <property type="protein sequence ID" value="UVW35649.1"/>
    <property type="molecule type" value="Genomic_DNA"/>
</dbReference>
<keyword evidence="1" id="KW-0812">Transmembrane</keyword>
<dbReference type="Proteomes" id="UP001059934">
    <property type="component" value="Chromosome"/>
</dbReference>
<dbReference type="InterPro" id="IPR029044">
    <property type="entry name" value="Nucleotide-diphossugar_trans"/>
</dbReference>
<proteinExistence type="predicted"/>
<organism evidence="3 4">
    <name type="scientific">SAR92 clade bacterium H455</name>
    <dbReference type="NCBI Taxonomy" id="2974818"/>
    <lineage>
        <taxon>Bacteria</taxon>
        <taxon>Pseudomonadati</taxon>
        <taxon>Pseudomonadota</taxon>
        <taxon>Gammaproteobacteria</taxon>
        <taxon>Cellvibrionales</taxon>
        <taxon>Porticoccaceae</taxon>
        <taxon>SAR92 clade</taxon>
    </lineage>
</organism>
<sequence>MDDSYLLISPCRNEAEFMVKTLDSVVSQSLRPAKWIIVDDGSTDATPEILRQYSEKYDFIEIVTRNNRGHRSVGPGVIEAFYAGLDAVDLNDYEYLCKLDLDLELPNTYFETLIARMQANPRIGTCSGKPYNRRDDRLVSEKRGDEMSVGMTKLYRVSCFEQIGGFVSEVMWDAIDCHRCRQLGWIACSWDDPELRFVHLRVMGSSQDNVYMGRMRHGYGQYFMGTGIVYMFATSVYRMLHPPYLFGGIAMFWGYLKSAAKRLPRYRDKELRKFINTYQWRCLLLGKHKATELLNDKQKTVWKASGQSGNIGVAQKS</sequence>
<dbReference type="Gene3D" id="3.90.550.10">
    <property type="entry name" value="Spore Coat Polysaccharide Biosynthesis Protein SpsA, Chain A"/>
    <property type="match status" value="1"/>
</dbReference>
<reference evidence="3" key="1">
    <citation type="submission" date="2022-08" db="EMBL/GenBank/DDBJ databases">
        <title>Catabolic pathway analysis in culturable SAR92 clade bacteria reveals their overlooked roles in DMSP degradation in coastal seas.</title>
        <authorList>
            <person name="He X."/>
            <person name="Zhang X."/>
            <person name="Zhang Y."/>
        </authorList>
    </citation>
    <scope>NUCLEOTIDE SEQUENCE</scope>
    <source>
        <strain evidence="3">H455</strain>
    </source>
</reference>
<keyword evidence="1" id="KW-0472">Membrane</keyword>
<dbReference type="InterPro" id="IPR001173">
    <property type="entry name" value="Glyco_trans_2-like"/>
</dbReference>
<name>A0ABY5TPA2_9GAMM</name>
<feature type="domain" description="Glycosyltransferase 2-like" evidence="2">
    <location>
        <begin position="8"/>
        <end position="142"/>
    </location>
</feature>
<evidence type="ECO:0000256" key="1">
    <source>
        <dbReference type="SAM" id="Phobius"/>
    </source>
</evidence>
<protein>
    <submittedName>
        <fullName evidence="3">Glycosyltransferase family 2 protein</fullName>
    </submittedName>
</protein>
<gene>
    <name evidence="3" type="ORF">NYF23_03320</name>
</gene>
<evidence type="ECO:0000313" key="3">
    <source>
        <dbReference type="EMBL" id="UVW35649.1"/>
    </source>
</evidence>